<feature type="region of interest" description="Disordered" evidence="1">
    <location>
        <begin position="188"/>
        <end position="226"/>
    </location>
</feature>
<evidence type="ECO:0000259" key="2">
    <source>
        <dbReference type="Pfam" id="PF14636"/>
    </source>
</evidence>
<protein>
    <recommendedName>
        <fullName evidence="2">Folliculin-interacting protein N-terminal domain-containing protein</fullName>
    </recommendedName>
</protein>
<dbReference type="GO" id="GO:0042030">
    <property type="term" value="F:ATPase inhibitor activity"/>
    <property type="evidence" value="ECO:0007669"/>
    <property type="project" value="TreeGrafter"/>
</dbReference>
<comment type="caution">
    <text evidence="3">The sequence shown here is derived from an EMBL/GenBank/DDBJ whole genome shotgun (WGS) entry which is preliminary data.</text>
</comment>
<dbReference type="Proteomes" id="UP001316803">
    <property type="component" value="Unassembled WGS sequence"/>
</dbReference>
<organism evidence="3 4">
    <name type="scientific">Knufia fluminis</name>
    <dbReference type="NCBI Taxonomy" id="191047"/>
    <lineage>
        <taxon>Eukaryota</taxon>
        <taxon>Fungi</taxon>
        <taxon>Dikarya</taxon>
        <taxon>Ascomycota</taxon>
        <taxon>Pezizomycotina</taxon>
        <taxon>Eurotiomycetes</taxon>
        <taxon>Chaetothyriomycetidae</taxon>
        <taxon>Chaetothyriales</taxon>
        <taxon>Trichomeriaceae</taxon>
        <taxon>Knufia</taxon>
    </lineage>
</organism>
<feature type="compositionally biased region" description="Polar residues" evidence="1">
    <location>
        <begin position="554"/>
        <end position="564"/>
    </location>
</feature>
<feature type="region of interest" description="Disordered" evidence="1">
    <location>
        <begin position="552"/>
        <end position="610"/>
    </location>
</feature>
<feature type="compositionally biased region" description="Polar residues" evidence="1">
    <location>
        <begin position="1011"/>
        <end position="1035"/>
    </location>
</feature>
<proteinExistence type="predicted"/>
<accession>A0AAN8I611</accession>
<dbReference type="GO" id="GO:0005737">
    <property type="term" value="C:cytoplasm"/>
    <property type="evidence" value="ECO:0007669"/>
    <property type="project" value="TreeGrafter"/>
</dbReference>
<name>A0AAN8I611_9EURO</name>
<feature type="compositionally biased region" description="Basic and acidic residues" evidence="1">
    <location>
        <begin position="85"/>
        <end position="98"/>
    </location>
</feature>
<evidence type="ECO:0000256" key="1">
    <source>
        <dbReference type="SAM" id="MobiDB-lite"/>
    </source>
</evidence>
<evidence type="ECO:0000313" key="3">
    <source>
        <dbReference type="EMBL" id="KAK5951215.1"/>
    </source>
</evidence>
<keyword evidence="4" id="KW-1185">Reference proteome</keyword>
<feature type="compositionally biased region" description="Low complexity" evidence="1">
    <location>
        <begin position="134"/>
        <end position="147"/>
    </location>
</feature>
<feature type="region of interest" description="Disordered" evidence="1">
    <location>
        <begin position="1061"/>
        <end position="1085"/>
    </location>
</feature>
<reference evidence="3 4" key="1">
    <citation type="submission" date="2022-12" db="EMBL/GenBank/DDBJ databases">
        <title>Genomic features and morphological characterization of a novel Knufia sp. strain isolated from spacecraft assembly facility.</title>
        <authorList>
            <person name="Teixeira M."/>
            <person name="Chander A.M."/>
            <person name="Stajich J.E."/>
            <person name="Venkateswaran K."/>
        </authorList>
    </citation>
    <scope>NUCLEOTIDE SEQUENCE [LARGE SCALE GENOMIC DNA]</scope>
    <source>
        <strain evidence="3 4">FJI-L2-BK-P2</strain>
    </source>
</reference>
<feature type="region of interest" description="Disordered" evidence="1">
    <location>
        <begin position="1001"/>
        <end position="1041"/>
    </location>
</feature>
<feature type="region of interest" description="Disordered" evidence="1">
    <location>
        <begin position="37"/>
        <end position="63"/>
    </location>
</feature>
<feature type="region of interest" description="Disordered" evidence="1">
    <location>
        <begin position="709"/>
        <end position="734"/>
    </location>
</feature>
<dbReference type="Pfam" id="PF14636">
    <property type="entry name" value="FNIP_N"/>
    <property type="match status" value="1"/>
</dbReference>
<dbReference type="PANTHER" id="PTHR21634:SF9">
    <property type="entry name" value="RE13835P"/>
    <property type="match status" value="1"/>
</dbReference>
<evidence type="ECO:0000313" key="4">
    <source>
        <dbReference type="Proteomes" id="UP001316803"/>
    </source>
</evidence>
<feature type="region of interest" description="Disordered" evidence="1">
    <location>
        <begin position="85"/>
        <end position="153"/>
    </location>
</feature>
<sequence>MLANLFRGSSQRGNQLNDSVIEDAHTRSLLFGHSQHVFNLPGSPPPSPFGSPALKSGSYDNRGGLELEEKDIRVLLAQDAYGGDEKPTLLFDSKKSTDDISPSGKGQPAPRAPLPPNWRPPGGSADKAEDTSRNRSSTFSGSQSSWSKANRDLAPKDDPFLECMFGNQNLAKPATSTKMHIIPARARHTNASERLPKRTPETLEQRRRAPLNRAHTSGQHPTLPGLEDSSRDCLLITRLFHITLNEEAKIVAKPTSPGVRAADKPPKLVERKVPAFAIGLVLQLPYATHRPHSSQSRAGTSNSFGQSFNSAASSYGSDMLSSWQFLDAIPTSLSSSLTLEDDGDRRVDMIVDNWDIIVRGISCFERVASDVVNEQLQKVMSQMVESKNKVPKEKSMQRVNQRMVAIHDPNTVSRVSNLALAAADISRRVSSAVRTPRVITGLGITAGHWTDEARMLYRICGGKQQTFFLFNLLTAFLGNHTQWLERLAPEWYRKQFQASHRQPDDATALASRTIIVSEHKMLARRLIYILASFLPGRCGIDGLHRLGEEGLMAPSSSPSRLWSRTQRRPSKPYMAQSRAAADLEPGVLSTSASSHGSHASTSIDRSPRKHFHPKDSFKFQIKNSGIQADVRTGAGTCSTVMPQAADTPTAYISGLRDSYFPETAVVESNDSVATADLSKVLYKTASSHRRTSSVSSRWGSLVSGISEIWSNRPGTPGDRGSVTPVSPEASPAALHTRTASSAIAVARGNPLQMMVDELEYHKGETQNGMLLPHAQRAMSSPIKTPKVASAAPKLHVDDKDGVVDVELDLPGFFSASSPRPSRHQSLKSCPKLASFNRDGSDSICSLRSCVSKAGKRSSSEHINVAGYLKRHHEDFVLHAVRPYRDLLDDIKRSMRSEPTPREVLEQVLQEALHVSWVTVCTTLVADTQPFTIRRLTLRRQYEVKSPESADGRGRVAPSSSNLASTVLLAEEITDDHVMEFDTTLADAIEKALNVGAAGMASSAPATRAHSRNVSLSSSRGIPTSNTPSHATTAHPTRSDPVKIDQRNLVVGALEDIVRSVNDDLNNKSQHEEGVMKAGGKDHNKQDSVLREGVKRWMRNVEQTSVEQTSVW</sequence>
<feature type="compositionally biased region" description="Pro residues" evidence="1">
    <location>
        <begin position="110"/>
        <end position="119"/>
    </location>
</feature>
<gene>
    <name evidence="3" type="ORF">OHC33_007633</name>
</gene>
<feature type="compositionally biased region" description="Basic and acidic residues" evidence="1">
    <location>
        <begin position="190"/>
        <end position="207"/>
    </location>
</feature>
<dbReference type="EMBL" id="JAKLMC020000021">
    <property type="protein sequence ID" value="KAK5951215.1"/>
    <property type="molecule type" value="Genomic_DNA"/>
</dbReference>
<dbReference type="PANTHER" id="PTHR21634">
    <property type="entry name" value="RE13835P"/>
    <property type="match status" value="1"/>
</dbReference>
<feature type="domain" description="Folliculin-interacting protein N-terminal" evidence="2">
    <location>
        <begin position="71"/>
        <end position="187"/>
    </location>
</feature>
<feature type="compositionally biased region" description="Low complexity" evidence="1">
    <location>
        <begin position="589"/>
        <end position="602"/>
    </location>
</feature>
<dbReference type="InterPro" id="IPR028084">
    <property type="entry name" value="FNIP_N_dom"/>
</dbReference>
<dbReference type="GO" id="GO:0051087">
    <property type="term" value="F:protein-folding chaperone binding"/>
    <property type="evidence" value="ECO:0007669"/>
    <property type="project" value="TreeGrafter"/>
</dbReference>
<dbReference type="AlphaFoldDB" id="A0AAN8I611"/>